<proteinExistence type="predicted"/>
<dbReference type="AlphaFoldDB" id="A0A2T4ZGK3"/>
<dbReference type="RefSeq" id="WP_108174973.1">
    <property type="nucleotide sequence ID" value="NZ_PZZL01000002.1"/>
</dbReference>
<organism evidence="2 3">
    <name type="scientific">Phreatobacter oligotrophus</name>
    <dbReference type="NCBI Taxonomy" id="1122261"/>
    <lineage>
        <taxon>Bacteria</taxon>
        <taxon>Pseudomonadati</taxon>
        <taxon>Pseudomonadota</taxon>
        <taxon>Alphaproteobacteria</taxon>
        <taxon>Hyphomicrobiales</taxon>
        <taxon>Phreatobacteraceae</taxon>
        <taxon>Phreatobacter</taxon>
    </lineage>
</organism>
<name>A0A2T4ZGK3_9HYPH</name>
<evidence type="ECO:0000313" key="3">
    <source>
        <dbReference type="Proteomes" id="UP000241808"/>
    </source>
</evidence>
<evidence type="ECO:0000313" key="2">
    <source>
        <dbReference type="EMBL" id="PTM61052.1"/>
    </source>
</evidence>
<accession>A0A2T4ZGK3</accession>
<feature type="chain" id="PRO_5015729397" description="Lysozyme inhibitor LprI N-terminal domain-containing protein" evidence="1">
    <location>
        <begin position="26"/>
        <end position="103"/>
    </location>
</feature>
<reference evidence="2 3" key="1">
    <citation type="submission" date="2018-04" db="EMBL/GenBank/DDBJ databases">
        <title>Genomic Encyclopedia of Archaeal and Bacterial Type Strains, Phase II (KMG-II): from individual species to whole genera.</title>
        <authorList>
            <person name="Goeker M."/>
        </authorList>
    </citation>
    <scope>NUCLEOTIDE SEQUENCE [LARGE SCALE GENOMIC DNA]</scope>
    <source>
        <strain evidence="2 3">DSM 25521</strain>
    </source>
</reference>
<keyword evidence="1" id="KW-0732">Signal</keyword>
<sequence>MRITTRLLATLVLVGAGATASLAQGANEIGVPSCDRFITDYEACITTKVPEAQRGAFSQQITQLRGTWRELARDGQARQQLDSVCTAQSAQLRQVMAPYGCSF</sequence>
<evidence type="ECO:0000256" key="1">
    <source>
        <dbReference type="SAM" id="SignalP"/>
    </source>
</evidence>
<protein>
    <recommendedName>
        <fullName evidence="4">Lysozyme inhibitor LprI N-terminal domain-containing protein</fullName>
    </recommendedName>
</protein>
<dbReference type="OrthoDB" id="5987796at2"/>
<dbReference type="Proteomes" id="UP000241808">
    <property type="component" value="Unassembled WGS sequence"/>
</dbReference>
<evidence type="ECO:0008006" key="4">
    <source>
        <dbReference type="Google" id="ProtNLM"/>
    </source>
</evidence>
<comment type="caution">
    <text evidence="2">The sequence shown here is derived from an EMBL/GenBank/DDBJ whole genome shotgun (WGS) entry which is preliminary data.</text>
</comment>
<dbReference type="EMBL" id="PZZL01000002">
    <property type="protein sequence ID" value="PTM61052.1"/>
    <property type="molecule type" value="Genomic_DNA"/>
</dbReference>
<keyword evidence="3" id="KW-1185">Reference proteome</keyword>
<gene>
    <name evidence="2" type="ORF">C8P69_102438</name>
</gene>
<feature type="signal peptide" evidence="1">
    <location>
        <begin position="1"/>
        <end position="25"/>
    </location>
</feature>